<comment type="subcellular location">
    <subcellularLocation>
        <location evidence="2">Membrane</location>
        <topology evidence="2">Multi-pass membrane protein</topology>
    </subcellularLocation>
</comment>
<evidence type="ECO:0000256" key="11">
    <source>
        <dbReference type="ARBA" id="ARBA00023012"/>
    </source>
</evidence>
<dbReference type="GO" id="GO:0007234">
    <property type="term" value="P:osmosensory signaling via phosphorelay pathway"/>
    <property type="evidence" value="ECO:0007669"/>
    <property type="project" value="TreeGrafter"/>
</dbReference>
<evidence type="ECO:0000256" key="1">
    <source>
        <dbReference type="ARBA" id="ARBA00000085"/>
    </source>
</evidence>
<dbReference type="InterPro" id="IPR035965">
    <property type="entry name" value="PAS-like_dom_sf"/>
</dbReference>
<dbReference type="Gene3D" id="1.10.287.130">
    <property type="match status" value="1"/>
</dbReference>
<keyword evidence="9" id="KW-0067">ATP-binding</keyword>
<feature type="transmembrane region" description="Helical" evidence="14">
    <location>
        <begin position="6"/>
        <end position="25"/>
    </location>
</feature>
<dbReference type="InterPro" id="IPR003594">
    <property type="entry name" value="HATPase_dom"/>
</dbReference>
<feature type="domain" description="Histidine kinase" evidence="15">
    <location>
        <begin position="364"/>
        <end position="580"/>
    </location>
</feature>
<dbReference type="InterPro" id="IPR003661">
    <property type="entry name" value="HisK_dim/P_dom"/>
</dbReference>
<evidence type="ECO:0000256" key="2">
    <source>
        <dbReference type="ARBA" id="ARBA00004141"/>
    </source>
</evidence>
<dbReference type="SUPFAM" id="SSF55785">
    <property type="entry name" value="PYP-like sensor domain (PAS domain)"/>
    <property type="match status" value="1"/>
</dbReference>
<evidence type="ECO:0000256" key="9">
    <source>
        <dbReference type="ARBA" id="ARBA00022840"/>
    </source>
</evidence>
<organism evidence="19 20">
    <name type="scientific">Geosporobacter ferrireducens</name>
    <dbReference type="NCBI Taxonomy" id="1424294"/>
    <lineage>
        <taxon>Bacteria</taxon>
        <taxon>Bacillati</taxon>
        <taxon>Bacillota</taxon>
        <taxon>Clostridia</taxon>
        <taxon>Peptostreptococcales</taxon>
        <taxon>Thermotaleaceae</taxon>
        <taxon>Geosporobacter</taxon>
    </lineage>
</organism>
<dbReference type="Proteomes" id="UP000095743">
    <property type="component" value="Chromosome"/>
</dbReference>
<dbReference type="PROSITE" id="PS50109">
    <property type="entry name" value="HIS_KIN"/>
    <property type="match status" value="1"/>
</dbReference>
<dbReference type="EMBL" id="CP017269">
    <property type="protein sequence ID" value="AOT73025.1"/>
    <property type="molecule type" value="Genomic_DNA"/>
</dbReference>
<keyword evidence="11" id="KW-0902">Two-component regulatory system</keyword>
<sequence length="587" mass="65898">MIGTVVLYAILNTIIFVHIANDLFIEMQMRELKPRAEVIANLVLKYQQGLMTKNELDEQFLVNNAIWNAAVYVYDKQGNLIIRNEEILRTRLPREAHRYITPVLNEVFGEYLDSVLTGREVIATQSEKNRRSFLVVGEPVIHNGTITGAVFLTKLPEELLTALLGLRRSMMVSALGVLLLMIFPVYALTRHIVNPLKQMRDAAINMANGNLTEQANEDYKGEFGELGRSLNYLSARLSETISALELERNRLKQTIDGLSEGIIAIDAVGNITHVNPAIYNIFGIGNDDGRMGIIPVGDIWKDFDSVLLQGDTIVRSLKWKQMVLRITISPLEDEQNHIVGTVGLFRDVTESERLEQTRREYVANVSHELRTPVSALRALAETLADGMAPDEDTKKRYYTHMVHETMRLTRLIDDLLILSRLQSDPHAVQREAFKINRLMADVAERYAILAGEKDVRFNFTLLSEDVVLWSNMGLVEQVLIILLDNAIKYTPKGGSISLYASLEEDMVKVSVSDTGIGIAAEDISYIFDRFYKVDKAHATQGTGLGLAIAFEIIQRLGERIVVESHPEEGSTFTFTLSRNPGPGIKSL</sequence>
<keyword evidence="7" id="KW-0547">Nucleotide-binding</keyword>
<evidence type="ECO:0000259" key="17">
    <source>
        <dbReference type="PROSITE" id="PS50113"/>
    </source>
</evidence>
<feature type="domain" description="HAMP" evidence="18">
    <location>
        <begin position="190"/>
        <end position="242"/>
    </location>
</feature>
<evidence type="ECO:0000256" key="12">
    <source>
        <dbReference type="ARBA" id="ARBA00023136"/>
    </source>
</evidence>
<keyword evidence="8 19" id="KW-0418">Kinase</keyword>
<comment type="catalytic activity">
    <reaction evidence="1">
        <text>ATP + protein L-histidine = ADP + protein N-phospho-L-histidine.</text>
        <dbReference type="EC" id="2.7.13.3"/>
    </reaction>
</comment>
<gene>
    <name evidence="19" type="ORF">Gferi_07145</name>
</gene>
<name>A0A1D8GQ23_9FIRM</name>
<dbReference type="Gene3D" id="6.10.340.10">
    <property type="match status" value="1"/>
</dbReference>
<dbReference type="Pfam" id="PF00672">
    <property type="entry name" value="HAMP"/>
    <property type="match status" value="1"/>
</dbReference>
<dbReference type="InterPro" id="IPR000014">
    <property type="entry name" value="PAS"/>
</dbReference>
<dbReference type="InterPro" id="IPR036890">
    <property type="entry name" value="HATPase_C_sf"/>
</dbReference>
<dbReference type="Gene3D" id="3.30.565.10">
    <property type="entry name" value="Histidine kinase-like ATPase, C-terminal domain"/>
    <property type="match status" value="1"/>
</dbReference>
<dbReference type="SUPFAM" id="SSF55874">
    <property type="entry name" value="ATPase domain of HSP90 chaperone/DNA topoisomerase II/histidine kinase"/>
    <property type="match status" value="1"/>
</dbReference>
<dbReference type="GO" id="GO:0000156">
    <property type="term" value="F:phosphorelay response regulator activity"/>
    <property type="evidence" value="ECO:0007669"/>
    <property type="project" value="TreeGrafter"/>
</dbReference>
<feature type="transmembrane region" description="Helical" evidence="14">
    <location>
        <begin position="170"/>
        <end position="189"/>
    </location>
</feature>
<feature type="domain" description="PAS" evidence="16">
    <location>
        <begin position="247"/>
        <end position="288"/>
    </location>
</feature>
<evidence type="ECO:0000259" key="18">
    <source>
        <dbReference type="PROSITE" id="PS50885"/>
    </source>
</evidence>
<dbReference type="PROSITE" id="PS50112">
    <property type="entry name" value="PAS"/>
    <property type="match status" value="1"/>
</dbReference>
<proteinExistence type="predicted"/>
<protein>
    <recommendedName>
        <fullName evidence="3">histidine kinase</fullName>
        <ecNumber evidence="3">2.7.13.3</ecNumber>
    </recommendedName>
</protein>
<evidence type="ECO:0000256" key="14">
    <source>
        <dbReference type="SAM" id="Phobius"/>
    </source>
</evidence>
<dbReference type="InterPro" id="IPR005467">
    <property type="entry name" value="His_kinase_dom"/>
</dbReference>
<dbReference type="PANTHER" id="PTHR42878:SF7">
    <property type="entry name" value="SENSOR HISTIDINE KINASE GLRK"/>
    <property type="match status" value="1"/>
</dbReference>
<keyword evidence="5" id="KW-0808">Transferase</keyword>
<dbReference type="InterPro" id="IPR036097">
    <property type="entry name" value="HisK_dim/P_sf"/>
</dbReference>
<dbReference type="FunFam" id="3.30.565.10:FF:000006">
    <property type="entry name" value="Sensor histidine kinase WalK"/>
    <property type="match status" value="1"/>
</dbReference>
<dbReference type="GO" id="GO:0000155">
    <property type="term" value="F:phosphorelay sensor kinase activity"/>
    <property type="evidence" value="ECO:0007669"/>
    <property type="project" value="InterPro"/>
</dbReference>
<dbReference type="InterPro" id="IPR004358">
    <property type="entry name" value="Sig_transdc_His_kin-like_C"/>
</dbReference>
<dbReference type="SMART" id="SM00388">
    <property type="entry name" value="HisKA"/>
    <property type="match status" value="1"/>
</dbReference>
<dbReference type="GO" id="GO:0030295">
    <property type="term" value="F:protein kinase activator activity"/>
    <property type="evidence" value="ECO:0007669"/>
    <property type="project" value="TreeGrafter"/>
</dbReference>
<dbReference type="FunFam" id="1.10.287.130:FF:000001">
    <property type="entry name" value="Two-component sensor histidine kinase"/>
    <property type="match status" value="1"/>
</dbReference>
<keyword evidence="13" id="KW-0175">Coiled coil</keyword>
<accession>A0A1D8GQ23</accession>
<evidence type="ECO:0000259" key="16">
    <source>
        <dbReference type="PROSITE" id="PS50112"/>
    </source>
</evidence>
<dbReference type="EC" id="2.7.13.3" evidence="3"/>
<feature type="domain" description="PAC" evidence="17">
    <location>
        <begin position="301"/>
        <end position="360"/>
    </location>
</feature>
<dbReference type="PROSITE" id="PS50113">
    <property type="entry name" value="PAC"/>
    <property type="match status" value="1"/>
</dbReference>
<keyword evidence="4" id="KW-0597">Phosphoprotein</keyword>
<reference evidence="19 20" key="1">
    <citation type="submission" date="2016-09" db="EMBL/GenBank/DDBJ databases">
        <title>Genomic analysis reveals versatility of anaerobic energy metabolism of Geosporobacter ferrireducens IRF9 of phylum Firmicutes.</title>
        <authorList>
            <person name="Kim S.-J."/>
        </authorList>
    </citation>
    <scope>NUCLEOTIDE SEQUENCE [LARGE SCALE GENOMIC DNA]</scope>
    <source>
        <strain evidence="19 20">IRF9</strain>
    </source>
</reference>
<evidence type="ECO:0000256" key="6">
    <source>
        <dbReference type="ARBA" id="ARBA00022692"/>
    </source>
</evidence>
<evidence type="ECO:0000256" key="4">
    <source>
        <dbReference type="ARBA" id="ARBA00022553"/>
    </source>
</evidence>
<evidence type="ECO:0000313" key="20">
    <source>
        <dbReference type="Proteomes" id="UP000095743"/>
    </source>
</evidence>
<dbReference type="Pfam" id="PF02518">
    <property type="entry name" value="HATPase_c"/>
    <property type="match status" value="1"/>
</dbReference>
<dbReference type="CDD" id="cd00082">
    <property type="entry name" value="HisKA"/>
    <property type="match status" value="1"/>
</dbReference>
<dbReference type="GO" id="GO:0016020">
    <property type="term" value="C:membrane"/>
    <property type="evidence" value="ECO:0007669"/>
    <property type="project" value="UniProtKB-SubCell"/>
</dbReference>
<dbReference type="InterPro" id="IPR000700">
    <property type="entry name" value="PAS-assoc_C"/>
</dbReference>
<dbReference type="KEGG" id="gfe:Gferi_07145"/>
<dbReference type="CDD" id="cd00075">
    <property type="entry name" value="HATPase"/>
    <property type="match status" value="1"/>
</dbReference>
<keyword evidence="12 14" id="KW-0472">Membrane</keyword>
<dbReference type="Gene3D" id="3.30.450.20">
    <property type="entry name" value="PAS domain"/>
    <property type="match status" value="1"/>
</dbReference>
<dbReference type="PRINTS" id="PR00344">
    <property type="entry name" value="BCTRLSENSOR"/>
</dbReference>
<dbReference type="Pfam" id="PF00512">
    <property type="entry name" value="HisKA"/>
    <property type="match status" value="1"/>
</dbReference>
<keyword evidence="10 14" id="KW-1133">Transmembrane helix</keyword>
<dbReference type="CDD" id="cd06225">
    <property type="entry name" value="HAMP"/>
    <property type="match status" value="1"/>
</dbReference>
<dbReference type="PANTHER" id="PTHR42878">
    <property type="entry name" value="TWO-COMPONENT HISTIDINE KINASE"/>
    <property type="match status" value="1"/>
</dbReference>
<keyword evidence="6 14" id="KW-0812">Transmembrane</keyword>
<dbReference type="OrthoDB" id="2359336at2"/>
<dbReference type="InterPro" id="IPR050351">
    <property type="entry name" value="BphY/WalK/GraS-like"/>
</dbReference>
<dbReference type="STRING" id="1424294.Gferi_07145"/>
<dbReference type="SMART" id="SM00304">
    <property type="entry name" value="HAMP"/>
    <property type="match status" value="1"/>
</dbReference>
<evidence type="ECO:0000256" key="13">
    <source>
        <dbReference type="SAM" id="Coils"/>
    </source>
</evidence>
<dbReference type="PROSITE" id="PS50885">
    <property type="entry name" value="HAMP"/>
    <property type="match status" value="1"/>
</dbReference>
<evidence type="ECO:0000256" key="7">
    <source>
        <dbReference type="ARBA" id="ARBA00022741"/>
    </source>
</evidence>
<evidence type="ECO:0000259" key="15">
    <source>
        <dbReference type="PROSITE" id="PS50109"/>
    </source>
</evidence>
<feature type="coiled-coil region" evidence="13">
    <location>
        <begin position="234"/>
        <end position="261"/>
    </location>
</feature>
<dbReference type="InterPro" id="IPR003660">
    <property type="entry name" value="HAMP_dom"/>
</dbReference>
<evidence type="ECO:0000256" key="3">
    <source>
        <dbReference type="ARBA" id="ARBA00012438"/>
    </source>
</evidence>
<dbReference type="AlphaFoldDB" id="A0A1D8GQ23"/>
<keyword evidence="20" id="KW-1185">Reference proteome</keyword>
<evidence type="ECO:0000256" key="10">
    <source>
        <dbReference type="ARBA" id="ARBA00022989"/>
    </source>
</evidence>
<dbReference type="SUPFAM" id="SSF158472">
    <property type="entry name" value="HAMP domain-like"/>
    <property type="match status" value="1"/>
</dbReference>
<evidence type="ECO:0000256" key="5">
    <source>
        <dbReference type="ARBA" id="ARBA00022679"/>
    </source>
</evidence>
<evidence type="ECO:0000313" key="19">
    <source>
        <dbReference type="EMBL" id="AOT73025.1"/>
    </source>
</evidence>
<dbReference type="GO" id="GO:0005524">
    <property type="term" value="F:ATP binding"/>
    <property type="evidence" value="ECO:0007669"/>
    <property type="project" value="UniProtKB-KW"/>
</dbReference>
<evidence type="ECO:0000256" key="8">
    <source>
        <dbReference type="ARBA" id="ARBA00022777"/>
    </source>
</evidence>
<dbReference type="SUPFAM" id="SSF47384">
    <property type="entry name" value="Homodimeric domain of signal transducing histidine kinase"/>
    <property type="match status" value="1"/>
</dbReference>
<dbReference type="Pfam" id="PF13188">
    <property type="entry name" value="PAS_8"/>
    <property type="match status" value="1"/>
</dbReference>
<dbReference type="SMART" id="SM00387">
    <property type="entry name" value="HATPase_c"/>
    <property type="match status" value="1"/>
</dbReference>